<name>A0A4Y2FZZ4_ARAVE</name>
<dbReference type="AlphaFoldDB" id="A0A4Y2FZZ4"/>
<dbReference type="Proteomes" id="UP000499080">
    <property type="component" value="Unassembled WGS sequence"/>
</dbReference>
<proteinExistence type="predicted"/>
<reference evidence="2 3" key="1">
    <citation type="journal article" date="2019" name="Sci. Rep.">
        <title>Orb-weaving spider Araneus ventricosus genome elucidates the spidroin gene catalogue.</title>
        <authorList>
            <person name="Kono N."/>
            <person name="Nakamura H."/>
            <person name="Ohtoshi R."/>
            <person name="Moran D.A.P."/>
            <person name="Shinohara A."/>
            <person name="Yoshida Y."/>
            <person name="Fujiwara M."/>
            <person name="Mori M."/>
            <person name="Tomita M."/>
            <person name="Arakawa K."/>
        </authorList>
    </citation>
    <scope>NUCLEOTIDE SEQUENCE [LARGE SCALE GENOMIC DNA]</scope>
</reference>
<keyword evidence="1" id="KW-0472">Membrane</keyword>
<sequence>MTITFYLALLPIDGTASTFRYQRRRIDRVSLLFGREGRFLPLTGTGRTNLAMRDELNNVACQLCSGADRPKTVGKLGHLINLSPCRLFGQMWWELQAEWTASERDVDKNPIMETNPQKLMNNNTQEAAELLGLSSSDSLDSPSFSHFQAPKQKRKVRFKKPFRPSSRLKSGRSASSKSCKCSFMEGLKIFSYFAVLAIVGALLWYVMTLSTRIEELQAKFSDYLSIGKFLLHGTFLQKDFGINEACARKHNNFLS</sequence>
<evidence type="ECO:0000256" key="1">
    <source>
        <dbReference type="SAM" id="Phobius"/>
    </source>
</evidence>
<dbReference type="OrthoDB" id="6436285at2759"/>
<organism evidence="2 3">
    <name type="scientific">Araneus ventricosus</name>
    <name type="common">Orbweaver spider</name>
    <name type="synonym">Epeira ventricosa</name>
    <dbReference type="NCBI Taxonomy" id="182803"/>
    <lineage>
        <taxon>Eukaryota</taxon>
        <taxon>Metazoa</taxon>
        <taxon>Ecdysozoa</taxon>
        <taxon>Arthropoda</taxon>
        <taxon>Chelicerata</taxon>
        <taxon>Arachnida</taxon>
        <taxon>Araneae</taxon>
        <taxon>Araneomorphae</taxon>
        <taxon>Entelegynae</taxon>
        <taxon>Araneoidea</taxon>
        <taxon>Araneidae</taxon>
        <taxon>Araneus</taxon>
    </lineage>
</organism>
<gene>
    <name evidence="2" type="ORF">AVEN_53661_1</name>
</gene>
<keyword evidence="3" id="KW-1185">Reference proteome</keyword>
<dbReference type="EMBL" id="BGPR01001167">
    <property type="protein sequence ID" value="GBM47122.1"/>
    <property type="molecule type" value="Genomic_DNA"/>
</dbReference>
<comment type="caution">
    <text evidence="2">The sequence shown here is derived from an EMBL/GenBank/DDBJ whole genome shotgun (WGS) entry which is preliminary data.</text>
</comment>
<protein>
    <submittedName>
        <fullName evidence="2">Uncharacterized protein</fullName>
    </submittedName>
</protein>
<evidence type="ECO:0000313" key="2">
    <source>
        <dbReference type="EMBL" id="GBM47122.1"/>
    </source>
</evidence>
<accession>A0A4Y2FZZ4</accession>
<feature type="transmembrane region" description="Helical" evidence="1">
    <location>
        <begin position="189"/>
        <end position="207"/>
    </location>
</feature>
<evidence type="ECO:0000313" key="3">
    <source>
        <dbReference type="Proteomes" id="UP000499080"/>
    </source>
</evidence>
<keyword evidence="1" id="KW-0812">Transmembrane</keyword>
<keyword evidence="1" id="KW-1133">Transmembrane helix</keyword>